<feature type="transmembrane region" description="Helical" evidence="2">
    <location>
        <begin position="227"/>
        <end position="245"/>
    </location>
</feature>
<evidence type="ECO:0000313" key="4">
    <source>
        <dbReference type="Proteomes" id="UP000037923"/>
    </source>
</evidence>
<dbReference type="Proteomes" id="UP000037923">
    <property type="component" value="Unassembled WGS sequence"/>
</dbReference>
<dbReference type="RefSeq" id="XP_015654969.1">
    <property type="nucleotide sequence ID" value="XM_015806605.1"/>
</dbReference>
<dbReference type="GeneID" id="26908109"/>
<dbReference type="EMBL" id="LGTL01000020">
    <property type="protein sequence ID" value="KPA76530.1"/>
    <property type="molecule type" value="Genomic_DNA"/>
</dbReference>
<evidence type="ECO:0000256" key="2">
    <source>
        <dbReference type="SAM" id="Phobius"/>
    </source>
</evidence>
<dbReference type="OrthoDB" id="271987at2759"/>
<dbReference type="OMA" id="PFACCAL"/>
<protein>
    <recommendedName>
        <fullName evidence="5">Transmembrane protein</fullName>
    </recommendedName>
</protein>
<feature type="transmembrane region" description="Helical" evidence="2">
    <location>
        <begin position="252"/>
        <end position="275"/>
    </location>
</feature>
<dbReference type="VEuPathDB" id="TriTrypDB:LpyrH10_20_1470"/>
<feature type="region of interest" description="Disordered" evidence="1">
    <location>
        <begin position="457"/>
        <end position="552"/>
    </location>
</feature>
<gene>
    <name evidence="3" type="ORF">ABB37_07824</name>
</gene>
<accession>A0A0M9FUT8</accession>
<keyword evidence="2" id="KW-0472">Membrane</keyword>
<name>A0A0M9FUT8_LEPPY</name>
<sequence>MEFREQSIDKTLQNRLVSESGMSSDSILVFEIAPVAAAASRLSGSLEDARACSAMLDPLKGGMGGLVSRSARFTILRATGANGATCSLPLNVSLVSGNRMSMTTLLFDDAKSMFSKSVTFDAAKDGSWPMEVTFSSQCTLQFVLLVDRYGTINRWYVWIPTTVYTAIIVALFLPTVALRRPLPVHLAGLYLFLVFFGFLGSTIGLVVELLQWQSTLGRMFPFPPSVTLYSCLPILYMLLFFPTLYRQGNNTILFMGTTRLFTYGLNCALCVGYWIAGYVVLGSLAVFQLLATNFIITWYYAYVTVRLRRAVQGSSSLPKFSNNFIYLWCAPVTPFACCALMYYDLYLLTHRDAKRDVCAIRMRDVARVYNVQMSLPLLFFQNIYGVALLATATAFHMPFVVLLFVALLFWVVHSIYVIEQYCKELSRWRRHGTSFSTCVCLSLSAVMNKLLSGSVGEASSPSPPSQAFSHAVIPSPERMRRRSQAGQYEEDLAEYRNSQLSSSATSDDDDSYDDRLQRRSRRPIPDQSAAFSTPSQQTINDAPEFWPSSVER</sequence>
<feature type="compositionally biased region" description="Polar residues" evidence="1">
    <location>
        <begin position="529"/>
        <end position="540"/>
    </location>
</feature>
<organism evidence="3 4">
    <name type="scientific">Leptomonas pyrrhocoris</name>
    <name type="common">Firebug parasite</name>
    <dbReference type="NCBI Taxonomy" id="157538"/>
    <lineage>
        <taxon>Eukaryota</taxon>
        <taxon>Discoba</taxon>
        <taxon>Euglenozoa</taxon>
        <taxon>Kinetoplastea</taxon>
        <taxon>Metakinetoplastina</taxon>
        <taxon>Trypanosomatida</taxon>
        <taxon>Trypanosomatidae</taxon>
        <taxon>Leishmaniinae</taxon>
        <taxon>Leptomonas</taxon>
    </lineage>
</organism>
<proteinExistence type="predicted"/>
<evidence type="ECO:0000313" key="3">
    <source>
        <dbReference type="EMBL" id="KPA76530.1"/>
    </source>
</evidence>
<keyword evidence="2" id="KW-1133">Transmembrane helix</keyword>
<evidence type="ECO:0008006" key="5">
    <source>
        <dbReference type="Google" id="ProtNLM"/>
    </source>
</evidence>
<keyword evidence="2" id="KW-0812">Transmembrane</keyword>
<reference evidence="3 4" key="1">
    <citation type="submission" date="2015-07" db="EMBL/GenBank/DDBJ databases">
        <title>High-quality genome of monoxenous trypanosomatid Leptomonas pyrrhocoris.</title>
        <authorList>
            <person name="Flegontov P."/>
            <person name="Butenko A."/>
            <person name="Firsov S."/>
            <person name="Vlcek C."/>
            <person name="Logacheva M.D."/>
            <person name="Field M."/>
            <person name="Filatov D."/>
            <person name="Flegontova O."/>
            <person name="Gerasimov E."/>
            <person name="Jackson A.P."/>
            <person name="Kelly S."/>
            <person name="Opperdoes F."/>
            <person name="O'Reilly A."/>
            <person name="Votypka J."/>
            <person name="Yurchenko V."/>
            <person name="Lukes J."/>
        </authorList>
    </citation>
    <scope>NUCLEOTIDE SEQUENCE [LARGE SCALE GENOMIC DNA]</scope>
    <source>
        <strain evidence="3">H10</strain>
    </source>
</reference>
<dbReference type="AlphaFoldDB" id="A0A0M9FUT8"/>
<feature type="transmembrane region" description="Helical" evidence="2">
    <location>
        <begin position="189"/>
        <end position="207"/>
    </location>
</feature>
<feature type="transmembrane region" description="Helical" evidence="2">
    <location>
        <begin position="281"/>
        <end position="303"/>
    </location>
</feature>
<comment type="caution">
    <text evidence="3">The sequence shown here is derived from an EMBL/GenBank/DDBJ whole genome shotgun (WGS) entry which is preliminary data.</text>
</comment>
<evidence type="ECO:0000256" key="1">
    <source>
        <dbReference type="SAM" id="MobiDB-lite"/>
    </source>
</evidence>
<feature type="transmembrane region" description="Helical" evidence="2">
    <location>
        <begin position="155"/>
        <end position="177"/>
    </location>
</feature>
<keyword evidence="4" id="KW-1185">Reference proteome</keyword>
<feature type="transmembrane region" description="Helical" evidence="2">
    <location>
        <begin position="383"/>
        <end position="412"/>
    </location>
</feature>
<feature type="transmembrane region" description="Helical" evidence="2">
    <location>
        <begin position="324"/>
        <end position="343"/>
    </location>
</feature>